<evidence type="ECO:0000313" key="3">
    <source>
        <dbReference type="EMBL" id="MCH6168141.1"/>
    </source>
</evidence>
<dbReference type="PRINTS" id="PR01543">
    <property type="entry name" value="ANATRNSFRASE"/>
</dbReference>
<accession>A0ABS9TIL6</accession>
<sequence length="286" mass="31276">MSVTATTAIDFDVAAYLHRIGLSGAWDGERPPADLATLARIAAAHGQAIAYENLDKFTGRETHLDQASLITKIVRSRRGGGCYEHNLLLRGVLDALGYTTTLLSGRVMWSRPADTPMPPRTHMLLLVELPNGPHIVDAGFGLRLTGVLALEPDTEQPTPHGLLRLRPDGSAFVLEALLGGRWMALYRFDLAETYMADISMSNFYNTHHPDSMMVGGLLIGRADTDRRYALSGRRSTGLSLAVHHVDGPSERRTLESPAAIRRALEDQFLIDLSGLPDLDRALATLF</sequence>
<name>A0ABS9TIL6_9PSEU</name>
<comment type="caution">
    <text evidence="3">The sequence shown here is derived from an EMBL/GenBank/DDBJ whole genome shotgun (WGS) entry which is preliminary data.</text>
</comment>
<dbReference type="Proteomes" id="UP001299970">
    <property type="component" value="Unassembled WGS sequence"/>
</dbReference>
<dbReference type="Pfam" id="PF00797">
    <property type="entry name" value="Acetyltransf_2"/>
    <property type="match status" value="1"/>
</dbReference>
<dbReference type="RefSeq" id="WP_241038784.1">
    <property type="nucleotide sequence ID" value="NZ_BAAAJF010000001.1"/>
</dbReference>
<protein>
    <submittedName>
        <fullName evidence="3">Arylamine N-acetyltransferase</fullName>
    </submittedName>
</protein>
<dbReference type="EMBL" id="JAKXMK010000017">
    <property type="protein sequence ID" value="MCH6168141.1"/>
    <property type="molecule type" value="Genomic_DNA"/>
</dbReference>
<dbReference type="InterPro" id="IPR001447">
    <property type="entry name" value="Arylamine_N-AcTrfase"/>
</dbReference>
<reference evidence="3 4" key="1">
    <citation type="submission" date="2022-03" db="EMBL/GenBank/DDBJ databases">
        <title>Pseudonocardia alaer sp. nov., a novel actinomycete isolated from reed forest soil.</title>
        <authorList>
            <person name="Wang L."/>
        </authorList>
    </citation>
    <scope>NUCLEOTIDE SEQUENCE [LARGE SCALE GENOMIC DNA]</scope>
    <source>
        <strain evidence="3 4">Y-16303</strain>
    </source>
</reference>
<dbReference type="PANTHER" id="PTHR11786:SF0">
    <property type="entry name" value="ARYLAMINE N-ACETYLTRANSFERASE 4-RELATED"/>
    <property type="match status" value="1"/>
</dbReference>
<organism evidence="3 4">
    <name type="scientific">Pseudonocardia alaniniphila</name>
    <dbReference type="NCBI Taxonomy" id="75291"/>
    <lineage>
        <taxon>Bacteria</taxon>
        <taxon>Bacillati</taxon>
        <taxon>Actinomycetota</taxon>
        <taxon>Actinomycetes</taxon>
        <taxon>Pseudonocardiales</taxon>
        <taxon>Pseudonocardiaceae</taxon>
        <taxon>Pseudonocardia</taxon>
    </lineage>
</organism>
<evidence type="ECO:0000256" key="1">
    <source>
        <dbReference type="ARBA" id="ARBA00006547"/>
    </source>
</evidence>
<evidence type="ECO:0000256" key="2">
    <source>
        <dbReference type="RuleBase" id="RU003452"/>
    </source>
</evidence>
<proteinExistence type="inferred from homology"/>
<keyword evidence="4" id="KW-1185">Reference proteome</keyword>
<dbReference type="InterPro" id="IPR038765">
    <property type="entry name" value="Papain-like_cys_pep_sf"/>
</dbReference>
<evidence type="ECO:0000313" key="4">
    <source>
        <dbReference type="Proteomes" id="UP001299970"/>
    </source>
</evidence>
<dbReference type="PANTHER" id="PTHR11786">
    <property type="entry name" value="N-HYDROXYARYLAMINE O-ACETYLTRANSFERASE"/>
    <property type="match status" value="1"/>
</dbReference>
<dbReference type="SUPFAM" id="SSF54001">
    <property type="entry name" value="Cysteine proteinases"/>
    <property type="match status" value="1"/>
</dbReference>
<dbReference type="Gene3D" id="3.30.2140.10">
    <property type="entry name" value="Arylamine N-acetyltransferase"/>
    <property type="match status" value="1"/>
</dbReference>
<comment type="similarity">
    <text evidence="1 2">Belongs to the arylamine N-acetyltransferase family.</text>
</comment>
<gene>
    <name evidence="3" type="ORF">MMF94_20830</name>
</gene>
<dbReference type="Gene3D" id="2.40.128.150">
    <property type="entry name" value="Cysteine proteinases"/>
    <property type="match status" value="1"/>
</dbReference>